<dbReference type="Proteomes" id="UP000033415">
    <property type="component" value="Unassembled WGS sequence"/>
</dbReference>
<evidence type="ECO:0000256" key="1">
    <source>
        <dbReference type="SAM" id="Phobius"/>
    </source>
</evidence>
<accession>A0A081Q1R3</accession>
<dbReference type="InterPro" id="IPR006541">
    <property type="entry name" value="Bacteriocin_ass"/>
</dbReference>
<evidence type="ECO:0008006" key="4">
    <source>
        <dbReference type="Google" id="ProtNLM"/>
    </source>
</evidence>
<feature type="transmembrane region" description="Helical" evidence="1">
    <location>
        <begin position="230"/>
        <end position="258"/>
    </location>
</feature>
<dbReference type="EMBL" id="JYGQ01000001">
    <property type="protein sequence ID" value="KJQ73131.1"/>
    <property type="molecule type" value="Genomic_DNA"/>
</dbReference>
<feature type="transmembrane region" description="Helical" evidence="1">
    <location>
        <begin position="628"/>
        <end position="646"/>
    </location>
</feature>
<dbReference type="Pfam" id="PF07242">
    <property type="entry name" value="DUF1430"/>
    <property type="match status" value="1"/>
</dbReference>
<reference evidence="2 3" key="1">
    <citation type="submission" date="2015-02" db="EMBL/GenBank/DDBJ databases">
        <title>Evolution of amylase-binding proteins of oral streptococcal species.</title>
        <authorList>
            <person name="Haase E.M."/>
        </authorList>
    </citation>
    <scope>NUCLEOTIDE SEQUENCE [LARGE SCALE GENOMIC DNA]</scope>
    <source>
        <strain evidence="2 3">SK137</strain>
    </source>
</reference>
<evidence type="ECO:0000313" key="2">
    <source>
        <dbReference type="EMBL" id="KJQ73131.1"/>
    </source>
</evidence>
<name>A0A081Q1R3_STRMT</name>
<feature type="transmembrane region" description="Helical" evidence="1">
    <location>
        <begin position="154"/>
        <end position="173"/>
    </location>
</feature>
<evidence type="ECO:0000313" key="3">
    <source>
        <dbReference type="Proteomes" id="UP000033415"/>
    </source>
</evidence>
<dbReference type="PATRIC" id="fig|28037.100.peg.1083"/>
<gene>
    <name evidence="2" type="ORF">TZ91_00734</name>
</gene>
<keyword evidence="1" id="KW-0812">Transmembrane</keyword>
<keyword evidence="1" id="KW-0472">Membrane</keyword>
<protein>
    <recommendedName>
        <fullName evidence="4">Bacteriocin-associated integral membrane protein</fullName>
    </recommendedName>
</protein>
<sequence length="664" mass="76014">MKRIFLFISNLLLALFLIGALSFWKDSLPQILFPGAAVLSGQADYSTVKEELNSLAKEHNSLIARTIWEVDSDGKSQTYYEVFGDGKLPDWMPQASQESINKSNLLNNYNIISGSLTNQELAIHLKQLGLEKVNTFENNRVSFVLTLIAQPNQLTSLFIFLLTFLSLIVIGQIQSLSQSGIRLINGERLRNLFFRSIIRDGLDILLFGLPAFLIASVLVIYLGYPYEIQTFLVILFIFYNSLLLLLSLLIAFLFTISLKRVHLISIIKGKLPIKSILRILYFGQALSILLVIVGFGRLSIDHHIFMKNEAGQATWKQHSNIVNLQTGRSSQRKNIDELKMNANKWFDFIQYSLENGNAFLVKHNLAIQAIKHSLSTHNDSEQNPYDLEGKNILYVTPDYFKKEGIELTSETFKKINNLKDGQVLVILPQEQKKNEEQIKQNIQEDLTNRLYNSDTKHRVEVSITYTDQKKDVFIYNTTHISYDQWLSTPIFIVVSPKALGKDSSIFWFTNLEYLYFNDLQQTQELLKYYQLDPMISGLSFARETYLQLNQKIKIEIFSNLASAIFAILTSILLFTSLNLLYFEAFRKTIFLKKIAGYYFFELHCRYITSQIIALFVGSSLAFIISKNIWITLILFLSFSGSAVSLLKICDKKESKTYASIIKGG</sequence>
<feature type="transmembrane region" description="Helical" evidence="1">
    <location>
        <begin position="603"/>
        <end position="622"/>
    </location>
</feature>
<comment type="caution">
    <text evidence="2">The sequence shown here is derived from an EMBL/GenBank/DDBJ whole genome shotgun (WGS) entry which is preliminary data.</text>
</comment>
<dbReference type="RefSeq" id="WP_033686982.1">
    <property type="nucleotide sequence ID" value="NZ_JYGQ01000001.1"/>
</dbReference>
<proteinExistence type="predicted"/>
<keyword evidence="1" id="KW-1133">Transmembrane helix</keyword>
<feature type="transmembrane region" description="Helical" evidence="1">
    <location>
        <begin position="279"/>
        <end position="300"/>
    </location>
</feature>
<dbReference type="NCBIfam" id="TIGR01654">
    <property type="entry name" value="bact_immun_7tm"/>
    <property type="match status" value="1"/>
</dbReference>
<organism evidence="2 3">
    <name type="scientific">Streptococcus mitis</name>
    <dbReference type="NCBI Taxonomy" id="28037"/>
    <lineage>
        <taxon>Bacteria</taxon>
        <taxon>Bacillati</taxon>
        <taxon>Bacillota</taxon>
        <taxon>Bacilli</taxon>
        <taxon>Lactobacillales</taxon>
        <taxon>Streptococcaceae</taxon>
        <taxon>Streptococcus</taxon>
        <taxon>Streptococcus mitis group</taxon>
    </lineage>
</organism>
<feature type="transmembrane region" description="Helical" evidence="1">
    <location>
        <begin position="204"/>
        <end position="224"/>
    </location>
</feature>
<feature type="transmembrane region" description="Helical" evidence="1">
    <location>
        <begin position="560"/>
        <end position="582"/>
    </location>
</feature>
<dbReference type="AlphaFoldDB" id="A0A081Q1R3"/>